<keyword evidence="1" id="KW-0472">Membrane</keyword>
<feature type="domain" description="DUF1468" evidence="2">
    <location>
        <begin position="11"/>
        <end position="144"/>
    </location>
</feature>
<protein>
    <submittedName>
        <fullName evidence="3">Tripartite tricarboxylate transporter TctB family protein</fullName>
    </submittedName>
</protein>
<keyword evidence="1" id="KW-0812">Transmembrane</keyword>
<feature type="transmembrane region" description="Helical" evidence="1">
    <location>
        <begin position="46"/>
        <end position="66"/>
    </location>
</feature>
<proteinExistence type="predicted"/>
<accession>A0A975YK52</accession>
<gene>
    <name evidence="3" type="ORF">KO353_03830</name>
</gene>
<dbReference type="RefSeq" id="WP_218286430.1">
    <property type="nucleotide sequence ID" value="NZ_CP076448.1"/>
</dbReference>
<evidence type="ECO:0000313" key="4">
    <source>
        <dbReference type="Proteomes" id="UP000694001"/>
    </source>
</evidence>
<evidence type="ECO:0000256" key="1">
    <source>
        <dbReference type="SAM" id="Phobius"/>
    </source>
</evidence>
<name>A0A975YK52_9PROT</name>
<dbReference type="AlphaFoldDB" id="A0A975YK52"/>
<evidence type="ECO:0000313" key="3">
    <source>
        <dbReference type="EMBL" id="QXM25374.1"/>
    </source>
</evidence>
<sequence>MRLKPDAQDIFAGLLFIAFAGVMLWLNTAHPIGTARRMGPGYMPMLAFWILGGLGVVVVLGGLFSGANAIGRFAWRELALILAAMVVFGLTVERLGFVASITLCVAIASLAEKRWKPMRVAGLVAFLLALCWFLFIWYLDIRIPVFPWSH</sequence>
<reference evidence="3" key="1">
    <citation type="submission" date="2021-06" db="EMBL/GenBank/DDBJ databases">
        <title>Elioraea tepida, sp. nov., a moderately thermophilic aerobic anoxygenic phototrophic bacterium isolated from an alkaline siliceous hot spring mat community in Yellowstone National Park, WY, USA.</title>
        <authorList>
            <person name="Saini M.K."/>
            <person name="Yoshida S."/>
            <person name="Sebastian A."/>
            <person name="Hirose S."/>
            <person name="Hara E."/>
            <person name="Tamaki H."/>
            <person name="Soulier N.T."/>
            <person name="Albert I."/>
            <person name="Hanada S."/>
            <person name="Bryant D.A."/>
            <person name="Tank M."/>
        </authorList>
    </citation>
    <scope>NUCLEOTIDE SEQUENCE</scope>
    <source>
        <strain evidence="3">MS-P2</strain>
    </source>
</reference>
<keyword evidence="4" id="KW-1185">Reference proteome</keyword>
<organism evidence="3 4">
    <name type="scientific">Elioraea tepida</name>
    <dbReference type="NCBI Taxonomy" id="2843330"/>
    <lineage>
        <taxon>Bacteria</taxon>
        <taxon>Pseudomonadati</taxon>
        <taxon>Pseudomonadota</taxon>
        <taxon>Alphaproteobacteria</taxon>
        <taxon>Acetobacterales</taxon>
        <taxon>Elioraeaceae</taxon>
        <taxon>Elioraea</taxon>
    </lineage>
</organism>
<feature type="transmembrane region" description="Helical" evidence="1">
    <location>
        <begin position="78"/>
        <end position="108"/>
    </location>
</feature>
<dbReference type="KEGG" id="elio:KO353_03830"/>
<dbReference type="Proteomes" id="UP000694001">
    <property type="component" value="Chromosome"/>
</dbReference>
<dbReference type="EMBL" id="CP076448">
    <property type="protein sequence ID" value="QXM25374.1"/>
    <property type="molecule type" value="Genomic_DNA"/>
</dbReference>
<feature type="transmembrane region" description="Helical" evidence="1">
    <location>
        <begin position="120"/>
        <end position="139"/>
    </location>
</feature>
<feature type="transmembrane region" description="Helical" evidence="1">
    <location>
        <begin position="7"/>
        <end position="26"/>
    </location>
</feature>
<dbReference type="InterPro" id="IPR009936">
    <property type="entry name" value="DUF1468"/>
</dbReference>
<evidence type="ECO:0000259" key="2">
    <source>
        <dbReference type="Pfam" id="PF07331"/>
    </source>
</evidence>
<keyword evidence="1" id="KW-1133">Transmembrane helix</keyword>
<dbReference type="Pfam" id="PF07331">
    <property type="entry name" value="TctB"/>
    <property type="match status" value="1"/>
</dbReference>